<dbReference type="SUPFAM" id="SSF46894">
    <property type="entry name" value="C-terminal effector domain of the bipartite response regulators"/>
    <property type="match status" value="1"/>
</dbReference>
<dbReference type="Pfam" id="PF00072">
    <property type="entry name" value="Response_reg"/>
    <property type="match status" value="1"/>
</dbReference>
<dbReference type="CDD" id="cd06170">
    <property type="entry name" value="LuxR_C_like"/>
    <property type="match status" value="1"/>
</dbReference>
<dbReference type="InterPro" id="IPR000792">
    <property type="entry name" value="Tscrpt_reg_LuxR_C"/>
</dbReference>
<evidence type="ECO:0000256" key="1">
    <source>
        <dbReference type="ARBA" id="ARBA00022553"/>
    </source>
</evidence>
<organism evidence="8 9">
    <name type="scientific">Oceanitalea stevensii</name>
    <dbReference type="NCBI Taxonomy" id="2763072"/>
    <lineage>
        <taxon>Bacteria</taxon>
        <taxon>Bacillati</taxon>
        <taxon>Actinomycetota</taxon>
        <taxon>Actinomycetes</taxon>
        <taxon>Micrococcales</taxon>
        <taxon>Bogoriellaceae</taxon>
        <taxon>Georgenia</taxon>
    </lineage>
</organism>
<dbReference type="PROSITE" id="PS50043">
    <property type="entry name" value="HTH_LUXR_2"/>
    <property type="match status" value="1"/>
</dbReference>
<evidence type="ECO:0000313" key="9">
    <source>
        <dbReference type="Proteomes" id="UP000661894"/>
    </source>
</evidence>
<evidence type="ECO:0000256" key="4">
    <source>
        <dbReference type="ARBA" id="ARBA00023163"/>
    </source>
</evidence>
<gene>
    <name evidence="8" type="ORF">H9624_13915</name>
</gene>
<dbReference type="InterPro" id="IPR039420">
    <property type="entry name" value="WalR-like"/>
</dbReference>
<feature type="domain" description="HTH luxR-type" evidence="6">
    <location>
        <begin position="151"/>
        <end position="216"/>
    </location>
</feature>
<proteinExistence type="predicted"/>
<comment type="caution">
    <text evidence="8">The sequence shown here is derived from an EMBL/GenBank/DDBJ whole genome shotgun (WGS) entry which is preliminary data.</text>
</comment>
<dbReference type="EMBL" id="JACSPO010000010">
    <property type="protein sequence ID" value="MBD8063417.1"/>
    <property type="molecule type" value="Genomic_DNA"/>
</dbReference>
<evidence type="ECO:0000259" key="7">
    <source>
        <dbReference type="PROSITE" id="PS50110"/>
    </source>
</evidence>
<keyword evidence="9" id="KW-1185">Reference proteome</keyword>
<dbReference type="InterPro" id="IPR016032">
    <property type="entry name" value="Sig_transdc_resp-reg_C-effctor"/>
</dbReference>
<reference evidence="8 9" key="1">
    <citation type="submission" date="2020-08" db="EMBL/GenBank/DDBJ databases">
        <title>A Genomic Blueprint of the Chicken Gut Microbiome.</title>
        <authorList>
            <person name="Gilroy R."/>
            <person name="Ravi A."/>
            <person name="Getino M."/>
            <person name="Pursley I."/>
            <person name="Horton D.L."/>
            <person name="Alikhan N.-F."/>
            <person name="Baker D."/>
            <person name="Gharbi K."/>
            <person name="Hall N."/>
            <person name="Watson M."/>
            <person name="Adriaenssens E.M."/>
            <person name="Foster-Nyarko E."/>
            <person name="Jarju S."/>
            <person name="Secka A."/>
            <person name="Antonio M."/>
            <person name="Oren A."/>
            <person name="Chaudhuri R."/>
            <person name="La Ragione R.M."/>
            <person name="Hildebrand F."/>
            <person name="Pallen M.J."/>
        </authorList>
    </citation>
    <scope>NUCLEOTIDE SEQUENCE [LARGE SCALE GENOMIC DNA]</scope>
    <source>
        <strain evidence="8 9">Sa1BUA1</strain>
    </source>
</reference>
<feature type="modified residue" description="4-aspartylphosphate" evidence="5">
    <location>
        <position position="58"/>
    </location>
</feature>
<dbReference type="InterPro" id="IPR011006">
    <property type="entry name" value="CheY-like_superfamily"/>
</dbReference>
<dbReference type="CDD" id="cd17535">
    <property type="entry name" value="REC_NarL-like"/>
    <property type="match status" value="1"/>
</dbReference>
<dbReference type="PANTHER" id="PTHR43214">
    <property type="entry name" value="TWO-COMPONENT RESPONSE REGULATOR"/>
    <property type="match status" value="1"/>
</dbReference>
<dbReference type="Pfam" id="PF00196">
    <property type="entry name" value="GerE"/>
    <property type="match status" value="1"/>
</dbReference>
<feature type="domain" description="Response regulatory" evidence="7">
    <location>
        <begin position="7"/>
        <end position="123"/>
    </location>
</feature>
<dbReference type="Gene3D" id="3.40.50.2300">
    <property type="match status" value="1"/>
</dbReference>
<evidence type="ECO:0000256" key="2">
    <source>
        <dbReference type="ARBA" id="ARBA00023015"/>
    </source>
</evidence>
<dbReference type="RefSeq" id="WP_251840522.1">
    <property type="nucleotide sequence ID" value="NZ_JACSPO010000010.1"/>
</dbReference>
<evidence type="ECO:0000256" key="3">
    <source>
        <dbReference type="ARBA" id="ARBA00023125"/>
    </source>
</evidence>
<dbReference type="PROSITE" id="PS50110">
    <property type="entry name" value="RESPONSE_REGULATORY"/>
    <property type="match status" value="1"/>
</dbReference>
<accession>A0ABR8Z500</accession>
<dbReference type="PRINTS" id="PR00038">
    <property type="entry name" value="HTHLUXR"/>
</dbReference>
<keyword evidence="3" id="KW-0238">DNA-binding</keyword>
<dbReference type="SMART" id="SM00448">
    <property type="entry name" value="REC"/>
    <property type="match status" value="1"/>
</dbReference>
<evidence type="ECO:0000256" key="5">
    <source>
        <dbReference type="PROSITE-ProRule" id="PRU00169"/>
    </source>
</evidence>
<dbReference type="PANTHER" id="PTHR43214:SF24">
    <property type="entry name" value="TRANSCRIPTIONAL REGULATORY PROTEIN NARL-RELATED"/>
    <property type="match status" value="1"/>
</dbReference>
<dbReference type="InterPro" id="IPR001789">
    <property type="entry name" value="Sig_transdc_resp-reg_receiver"/>
</dbReference>
<keyword evidence="4" id="KW-0804">Transcription</keyword>
<keyword evidence="1 5" id="KW-0597">Phosphoprotein</keyword>
<evidence type="ECO:0000313" key="8">
    <source>
        <dbReference type="EMBL" id="MBD8063417.1"/>
    </source>
</evidence>
<dbReference type="SMART" id="SM00421">
    <property type="entry name" value="HTH_LUXR"/>
    <property type="match status" value="1"/>
</dbReference>
<name>A0ABR8Z500_9MICO</name>
<sequence>MAAVTVRVLVVDDDALVRAALVMMLDGAQGIAVVAEAADGAEVPAALDLHPVDVVLMDLRMPRVDGVTATARLRARSGAPAVLVLTTFDTDEEILGALRAGASGYLLKDTPPPRIAEAVRRAAAGEATLSSAVTRRLVEQAVDHADVADDARARLAALTHREREVVAAVGRGLTNAEIAAELHVSVATVKAQVSHVLAALDVGNRTQVALLAHDAGLV</sequence>
<protein>
    <submittedName>
        <fullName evidence="8">Response regulator transcription factor</fullName>
    </submittedName>
</protein>
<keyword evidence="2" id="KW-0805">Transcription regulation</keyword>
<evidence type="ECO:0000259" key="6">
    <source>
        <dbReference type="PROSITE" id="PS50043"/>
    </source>
</evidence>
<dbReference type="InterPro" id="IPR058245">
    <property type="entry name" value="NreC/VraR/RcsB-like_REC"/>
</dbReference>
<dbReference type="Proteomes" id="UP000661894">
    <property type="component" value="Unassembled WGS sequence"/>
</dbReference>
<dbReference type="SUPFAM" id="SSF52172">
    <property type="entry name" value="CheY-like"/>
    <property type="match status" value="1"/>
</dbReference>